<sequence>MAACRTTPRVYDLRGAGRRHRVATRVGIADLAEATGVEVQDLEQRCARIVAPGTTYRSFSLQRVQADRDLELVHTWMNDPVVARFWGKPWPRDRIADYLAEQDRSAISKPYLGVLDGVPMSYWELYRADLDPLADHYPARDHDAGVHLLLGPPSYRGRGLGVLLLRTVSGWQFDADPRATRAIAEPDIANVRSIRAFERAGFRRDAEMALPNKRAALMIRDRHHSTGPVSGSGRRIGTPPEGPTELC</sequence>
<evidence type="ECO:0000259" key="7">
    <source>
        <dbReference type="PROSITE" id="PS51186"/>
    </source>
</evidence>
<evidence type="ECO:0000256" key="5">
    <source>
        <dbReference type="ARBA" id="ARBA00031122"/>
    </source>
</evidence>
<reference evidence="9" key="3">
    <citation type="submission" date="2023-07" db="EMBL/GenBank/DDBJ databases">
        <title>Description of Mycobacterium gordonae subsp. intergordonae subsp.nov. and Mycobacterium gordonae subsp. gordonae subsp. nov.</title>
        <authorList>
            <person name="Huang H."/>
        </authorList>
    </citation>
    <scope>NUCLEOTIDE SEQUENCE [LARGE SCALE GENOMIC DNA]</scope>
    <source>
        <strain evidence="9">24</strain>
    </source>
</reference>
<evidence type="ECO:0000256" key="4">
    <source>
        <dbReference type="ARBA" id="ARBA00023251"/>
    </source>
</evidence>
<keyword evidence="9" id="KW-1185">Reference proteome</keyword>
<name>A0A7D6IPI3_9MYCO</name>
<dbReference type="GO" id="GO:0019290">
    <property type="term" value="P:siderophore biosynthetic process"/>
    <property type="evidence" value="ECO:0007669"/>
    <property type="project" value="InterPro"/>
</dbReference>
<proteinExistence type="predicted"/>
<evidence type="ECO:0000313" key="8">
    <source>
        <dbReference type="EMBL" id="QLL05819.1"/>
    </source>
</evidence>
<evidence type="ECO:0000256" key="1">
    <source>
        <dbReference type="ARBA" id="ARBA00003818"/>
    </source>
</evidence>
<evidence type="ECO:0000256" key="6">
    <source>
        <dbReference type="SAM" id="MobiDB-lite"/>
    </source>
</evidence>
<dbReference type="InterPro" id="IPR000182">
    <property type="entry name" value="GNAT_dom"/>
</dbReference>
<dbReference type="EMBL" id="CP059165">
    <property type="protein sequence ID" value="QLL05819.1"/>
    <property type="molecule type" value="Genomic_DNA"/>
</dbReference>
<evidence type="ECO:0000313" key="9">
    <source>
        <dbReference type="Proteomes" id="UP000510682"/>
    </source>
</evidence>
<dbReference type="KEGG" id="mgor:H0P51_18640"/>
<dbReference type="GO" id="GO:0016410">
    <property type="term" value="F:N-acyltransferase activity"/>
    <property type="evidence" value="ECO:0007669"/>
    <property type="project" value="TreeGrafter"/>
</dbReference>
<protein>
    <recommendedName>
        <fullName evidence="3">Lysine N-acyltransferase MbtK</fullName>
    </recommendedName>
    <alternativeName>
        <fullName evidence="5">Mycobactin synthase protein K</fullName>
    </alternativeName>
</protein>
<dbReference type="PANTHER" id="PTHR31438:SF1">
    <property type="entry name" value="LYSINE N-ACYLTRANSFERASE C17G9.06C-RELATED"/>
    <property type="match status" value="1"/>
</dbReference>
<feature type="region of interest" description="Disordered" evidence="6">
    <location>
        <begin position="221"/>
        <end position="247"/>
    </location>
</feature>
<dbReference type="PANTHER" id="PTHR31438">
    <property type="entry name" value="LYSINE N-ACYLTRANSFERASE C17G9.06C-RELATED"/>
    <property type="match status" value="1"/>
</dbReference>
<keyword evidence="4" id="KW-0046">Antibiotic resistance</keyword>
<evidence type="ECO:0000256" key="3">
    <source>
        <dbReference type="ARBA" id="ARBA00020586"/>
    </source>
</evidence>
<dbReference type="Gene3D" id="3.40.630.30">
    <property type="match status" value="1"/>
</dbReference>
<accession>A0A7D6IPI3</accession>
<comment type="function">
    <text evidence="1">Acyltransferase required for the direct transfer of medium- to long-chain fatty acyl moieties from a carrier protein (MbtL) on to the epsilon-amino group of lysine residue in the mycobactin core.</text>
</comment>
<dbReference type="InterPro" id="IPR019432">
    <property type="entry name" value="Acyltransferase_MbtK/IucB-like"/>
</dbReference>
<dbReference type="GO" id="GO:0046677">
    <property type="term" value="P:response to antibiotic"/>
    <property type="evidence" value="ECO:0007669"/>
    <property type="project" value="UniProtKB-KW"/>
</dbReference>
<dbReference type="UniPathway" id="UPA00011"/>
<dbReference type="AlphaFoldDB" id="A0A7D6IPI3"/>
<dbReference type="PROSITE" id="PS51186">
    <property type="entry name" value="GNAT"/>
    <property type="match status" value="1"/>
</dbReference>
<dbReference type="SMART" id="SM01006">
    <property type="entry name" value="AlcB"/>
    <property type="match status" value="1"/>
</dbReference>
<reference evidence="8 9" key="2">
    <citation type="submission" date="2020-07" db="EMBL/GenBank/DDBJ databases">
        <authorList>
            <person name="Yu X."/>
        </authorList>
    </citation>
    <scope>NUCLEOTIDE SEQUENCE [LARGE SCALE GENOMIC DNA]</scope>
    <source>
        <strain evidence="9">24</strain>
    </source>
</reference>
<reference evidence="9" key="1">
    <citation type="submission" date="2020-07" db="EMBL/GenBank/DDBJ databases">
        <title>Description of Mycobacterium gordonae subsp. intergordonae subsp.nov. and Mycobacterium gordonae subsp. gordonae subsp. nov.</title>
        <authorList>
            <person name="Yu X."/>
        </authorList>
    </citation>
    <scope>NUCLEOTIDE SEQUENCE [LARGE SCALE GENOMIC DNA]</scope>
    <source>
        <strain evidence="9">24</strain>
    </source>
</reference>
<gene>
    <name evidence="8" type="ORF">H0P51_18640</name>
</gene>
<dbReference type="Proteomes" id="UP000510682">
    <property type="component" value="Chromosome"/>
</dbReference>
<dbReference type="SUPFAM" id="SSF55729">
    <property type="entry name" value="Acyl-CoA N-acyltransferases (Nat)"/>
    <property type="match status" value="1"/>
</dbReference>
<comment type="pathway">
    <text evidence="2">Siderophore biosynthesis; mycobactin biosynthesis.</text>
</comment>
<evidence type="ECO:0000256" key="2">
    <source>
        <dbReference type="ARBA" id="ARBA00005102"/>
    </source>
</evidence>
<dbReference type="Pfam" id="PF13523">
    <property type="entry name" value="Acetyltransf_8"/>
    <property type="match status" value="1"/>
</dbReference>
<keyword evidence="8" id="KW-0808">Transferase</keyword>
<dbReference type="InterPro" id="IPR016181">
    <property type="entry name" value="Acyl_CoA_acyltransferase"/>
</dbReference>
<organism evidence="8 9">
    <name type="scientific">Mycobacterium vicinigordonae</name>
    <dbReference type="NCBI Taxonomy" id="1719132"/>
    <lineage>
        <taxon>Bacteria</taxon>
        <taxon>Bacillati</taxon>
        <taxon>Actinomycetota</taxon>
        <taxon>Actinomycetes</taxon>
        <taxon>Mycobacteriales</taxon>
        <taxon>Mycobacteriaceae</taxon>
        <taxon>Mycobacterium</taxon>
    </lineage>
</organism>
<feature type="domain" description="N-acetyltransferase" evidence="7">
    <location>
        <begin position="54"/>
        <end position="223"/>
    </location>
</feature>